<reference evidence="1 2" key="1">
    <citation type="journal article" date="2019" name="Int. J. Syst. Evol. Microbiol.">
        <title>The Global Catalogue of Microorganisms (GCM) 10K type strain sequencing project: providing services to taxonomists for standard genome sequencing and annotation.</title>
        <authorList>
            <consortium name="The Broad Institute Genomics Platform"/>
            <consortium name="The Broad Institute Genome Sequencing Center for Infectious Disease"/>
            <person name="Wu L."/>
            <person name="Ma J."/>
        </authorList>
    </citation>
    <scope>NUCLEOTIDE SEQUENCE [LARGE SCALE GENOMIC DNA]</scope>
    <source>
        <strain evidence="1 2">JCM 10977</strain>
    </source>
</reference>
<gene>
    <name evidence="1" type="ORF">GCM10009554_59700</name>
</gene>
<dbReference type="PANTHER" id="PTHR37816">
    <property type="entry name" value="YALI0E33011P"/>
    <property type="match status" value="1"/>
</dbReference>
<evidence type="ECO:0000313" key="1">
    <source>
        <dbReference type="EMBL" id="GAA0954261.1"/>
    </source>
</evidence>
<dbReference type="InterPro" id="IPR027417">
    <property type="entry name" value="P-loop_NTPase"/>
</dbReference>
<sequence>MHRVVVIGVAGVGKSTVARGLSERLGLRHVELDSIFWQANWTKLEQGEFEARVREATRSGGWVVDGNYSERIRAIAWGAADTVVWLDLPRVVVMWQLARRTVWRIASGVELWNGNREGSLRDQFSRDPARSILLWSWRTYGPTKAEYGLAMQDPESASCGSSG</sequence>
<name>A0ABN1RB13_9ACTN</name>
<dbReference type="EMBL" id="BAAAHK010000017">
    <property type="protein sequence ID" value="GAA0954261.1"/>
    <property type="molecule type" value="Genomic_DNA"/>
</dbReference>
<dbReference type="Gene3D" id="3.40.50.300">
    <property type="entry name" value="P-loop containing nucleotide triphosphate hydrolases"/>
    <property type="match status" value="1"/>
</dbReference>
<evidence type="ECO:0008006" key="3">
    <source>
        <dbReference type="Google" id="ProtNLM"/>
    </source>
</evidence>
<organism evidence="1 2">
    <name type="scientific">Kribbella koreensis</name>
    <dbReference type="NCBI Taxonomy" id="57909"/>
    <lineage>
        <taxon>Bacteria</taxon>
        <taxon>Bacillati</taxon>
        <taxon>Actinomycetota</taxon>
        <taxon>Actinomycetes</taxon>
        <taxon>Propionibacteriales</taxon>
        <taxon>Kribbellaceae</taxon>
        <taxon>Kribbella</taxon>
    </lineage>
</organism>
<accession>A0ABN1RB13</accession>
<dbReference type="Pfam" id="PF13238">
    <property type="entry name" value="AAA_18"/>
    <property type="match status" value="1"/>
</dbReference>
<dbReference type="Proteomes" id="UP001500542">
    <property type="component" value="Unassembled WGS sequence"/>
</dbReference>
<dbReference type="InterPro" id="IPR052922">
    <property type="entry name" value="Cytidylate_Kinase-2"/>
</dbReference>
<comment type="caution">
    <text evidence="1">The sequence shown here is derived from an EMBL/GenBank/DDBJ whole genome shotgun (WGS) entry which is preliminary data.</text>
</comment>
<keyword evidence="2" id="KW-1185">Reference proteome</keyword>
<dbReference type="PANTHER" id="PTHR37816:SF1">
    <property type="entry name" value="TOXIN"/>
    <property type="match status" value="1"/>
</dbReference>
<dbReference type="SUPFAM" id="SSF52540">
    <property type="entry name" value="P-loop containing nucleoside triphosphate hydrolases"/>
    <property type="match status" value="1"/>
</dbReference>
<proteinExistence type="predicted"/>
<evidence type="ECO:0000313" key="2">
    <source>
        <dbReference type="Proteomes" id="UP001500542"/>
    </source>
</evidence>
<protein>
    <recommendedName>
        <fullName evidence="3">Adenylate kinase family enzyme</fullName>
    </recommendedName>
</protein>